<dbReference type="SUPFAM" id="SSF55729">
    <property type="entry name" value="Acyl-CoA N-acyltransferases (Nat)"/>
    <property type="match status" value="1"/>
</dbReference>
<dbReference type="InterPro" id="IPR000182">
    <property type="entry name" value="GNAT_dom"/>
</dbReference>
<evidence type="ECO:0000313" key="3">
    <source>
        <dbReference type="Proteomes" id="UP001164803"/>
    </source>
</evidence>
<dbReference type="Pfam" id="PF13527">
    <property type="entry name" value="Acetyltransf_9"/>
    <property type="match status" value="1"/>
</dbReference>
<reference evidence="2" key="1">
    <citation type="submission" date="2022-08" db="EMBL/GenBank/DDBJ databases">
        <title>Alicyclobacillus dauci DSM2870, complete genome.</title>
        <authorList>
            <person name="Wang Q."/>
            <person name="Cai R."/>
            <person name="Wang Z."/>
        </authorList>
    </citation>
    <scope>NUCLEOTIDE SEQUENCE</scope>
    <source>
        <strain evidence="2">DSM 28700</strain>
    </source>
</reference>
<feature type="domain" description="N-acetyltransferase" evidence="1">
    <location>
        <begin position="5"/>
        <end position="156"/>
    </location>
</feature>
<gene>
    <name evidence="2" type="ORF">NZD86_01090</name>
</gene>
<evidence type="ECO:0000259" key="1">
    <source>
        <dbReference type="PROSITE" id="PS51186"/>
    </source>
</evidence>
<dbReference type="Gene3D" id="3.40.630.30">
    <property type="match status" value="1"/>
</dbReference>
<dbReference type="Proteomes" id="UP001164803">
    <property type="component" value="Chromosome"/>
</dbReference>
<protein>
    <submittedName>
        <fullName evidence="2">GNAT family N-acetyltransferase</fullName>
    </submittedName>
</protein>
<sequence length="374" mass="42058">MANTFLVQRAEASDIPALGELLDSVFRPQLVPGQGMPKEFPHLICAENAHNIYFVSDNGRPVSMVAVLIQETVFQGVTMPVVSIGSVCTRRAYEGRGISSQILDQVIRDLKADEIPLMLVSGTRGLYRRIHCVPVGKMYEVEWSADAAVAATSEVAAGQELFRVCEIPGEQKGAVSKRLAAIYRAEAYRFRRTDEQMEQLLDALWFQRDGHDQRLFTIEQGTNTVAYAVAYEDKDRPGIVTVMEWAGSRTAFLMSATPILKAFGATKLVWHVHVDDCEMRAKLRTMGITATTMSLQGTVRALDVPRLFSYLQPILRERFGGEVKAVETDGKWRVQSPLPTMEFTDIEDIVRWLFDHEENCLRIPFVHTDDLNFI</sequence>
<dbReference type="EMBL" id="CP104064">
    <property type="protein sequence ID" value="WAH37176.1"/>
    <property type="molecule type" value="Genomic_DNA"/>
</dbReference>
<evidence type="ECO:0000313" key="2">
    <source>
        <dbReference type="EMBL" id="WAH37176.1"/>
    </source>
</evidence>
<organism evidence="2 3">
    <name type="scientific">Alicyclobacillus dauci</name>
    <dbReference type="NCBI Taxonomy" id="1475485"/>
    <lineage>
        <taxon>Bacteria</taxon>
        <taxon>Bacillati</taxon>
        <taxon>Bacillota</taxon>
        <taxon>Bacilli</taxon>
        <taxon>Bacillales</taxon>
        <taxon>Alicyclobacillaceae</taxon>
        <taxon>Alicyclobacillus</taxon>
    </lineage>
</organism>
<keyword evidence="3" id="KW-1185">Reference proteome</keyword>
<dbReference type="InterPro" id="IPR016181">
    <property type="entry name" value="Acyl_CoA_acyltransferase"/>
</dbReference>
<name>A0ABY6Z4D1_9BACL</name>
<proteinExistence type="predicted"/>
<accession>A0ABY6Z4D1</accession>
<dbReference type="PROSITE" id="PS51186">
    <property type="entry name" value="GNAT"/>
    <property type="match status" value="1"/>
</dbReference>
<dbReference type="RefSeq" id="WP_268044624.1">
    <property type="nucleotide sequence ID" value="NZ_CP104064.1"/>
</dbReference>